<dbReference type="InterPro" id="IPR004776">
    <property type="entry name" value="Mem_transp_PIN-like"/>
</dbReference>
<feature type="transmembrane region" description="Helical" evidence="6">
    <location>
        <begin position="96"/>
        <end position="117"/>
    </location>
</feature>
<sequence>MTTETGAIIYKAFAPTIKMMICIGLGVVLTKRCNFQPMNAKGVSILSLQSVSDEAFGNAPAQAADMVHTTNQNISLPLLIFGSMVSAFTSDNIKAFGPLIMVAIIYQIIGLLFALITRELFYVPKDFQYGILVMGVLSNWGNLPTAVVQTLAKGSPFDPATDVELGVAYIAVFVLVMTVTLFPLGMHKMCAWDFREDNLLRPDPLPIKERWAKRFHSLRGLSRRSKIKADDEEQGEKRSQSDDTLHAPVSVPGVDPGTTSTPKSDTEYHKSAKRTSSSEAVDDTEESGDVVAPDLIYRARFAGGADMSRKRSRASSFHSMMESTRPIPPTAPLEASGIAEPCQDPSLNPHSLAPVCSHHGGETYNYHHLATPAPSIHSPKKPLKQRIWKWLEPFMTPFMAAIILGIICSVVRPVKALLVPVDGWSVSRIPNAPNDEPPLSFIMDTATFLGGISIPGGLVLLGASFGRLKLPNKWSDIPFAAITAMTVFKMVITPLIGIFFVEGLRDHTTLYPREDKMRIFVAILLSGTPSSVNQLVITQLYNPNGTADTLSTFLALQYIMMPILSTALAAIALYVVK</sequence>
<protein>
    <submittedName>
        <fullName evidence="7">Membrane protein</fullName>
    </submittedName>
</protein>
<reference evidence="7" key="1">
    <citation type="submission" date="2013-07" db="EMBL/GenBank/DDBJ databases">
        <title>The Genome Sequence of Cryptococcus dejecticola CBS10117.</title>
        <authorList>
            <consortium name="The Broad Institute Genome Sequencing Platform"/>
            <person name="Cuomo C."/>
            <person name="Litvintseva A."/>
            <person name="Chen Y."/>
            <person name="Heitman J."/>
            <person name="Sun S."/>
            <person name="Springer D."/>
            <person name="Dromer F."/>
            <person name="Young S.K."/>
            <person name="Zeng Q."/>
            <person name="Gargeya S."/>
            <person name="Fitzgerald M."/>
            <person name="Abouelleil A."/>
            <person name="Alvarado L."/>
            <person name="Berlin A.M."/>
            <person name="Chapman S.B."/>
            <person name="Dewar J."/>
            <person name="Goldberg J."/>
            <person name="Griggs A."/>
            <person name="Gujja S."/>
            <person name="Hansen M."/>
            <person name="Howarth C."/>
            <person name="Imamovic A."/>
            <person name="Larimer J."/>
            <person name="McCowan C."/>
            <person name="Murphy C."/>
            <person name="Pearson M."/>
            <person name="Priest M."/>
            <person name="Roberts A."/>
            <person name="Saif S."/>
            <person name="Shea T."/>
            <person name="Sykes S."/>
            <person name="Wortman J."/>
            <person name="Nusbaum C."/>
            <person name="Birren B."/>
        </authorList>
    </citation>
    <scope>NUCLEOTIDE SEQUENCE [LARGE SCALE GENOMIC DNA]</scope>
    <source>
        <strain evidence="7">CBS 10117</strain>
    </source>
</reference>
<evidence type="ECO:0000256" key="5">
    <source>
        <dbReference type="SAM" id="MobiDB-lite"/>
    </source>
</evidence>
<dbReference type="GO" id="GO:0016020">
    <property type="term" value="C:membrane"/>
    <property type="evidence" value="ECO:0007669"/>
    <property type="project" value="UniProtKB-SubCell"/>
</dbReference>
<evidence type="ECO:0000313" key="7">
    <source>
        <dbReference type="EMBL" id="OBR87402.1"/>
    </source>
</evidence>
<feature type="region of interest" description="Disordered" evidence="5">
    <location>
        <begin position="223"/>
        <end position="287"/>
    </location>
</feature>
<gene>
    <name evidence="7" type="ORF">I303_01604</name>
</gene>
<keyword evidence="4 6" id="KW-0472">Membrane</keyword>
<comment type="subcellular location">
    <subcellularLocation>
        <location evidence="1">Membrane</location>
        <topology evidence="1">Multi-pass membrane protein</topology>
    </subcellularLocation>
</comment>
<dbReference type="EMBL" id="KI894028">
    <property type="protein sequence ID" value="OBR87402.1"/>
    <property type="molecule type" value="Genomic_DNA"/>
</dbReference>
<keyword evidence="3 6" id="KW-1133">Transmembrane helix</keyword>
<dbReference type="PANTHER" id="PTHR31274">
    <property type="entry name" value="PROTEIN ECM3"/>
    <property type="match status" value="1"/>
</dbReference>
<name>A0A1A6ABG7_9TREE</name>
<feature type="compositionally biased region" description="Basic and acidic residues" evidence="5">
    <location>
        <begin position="235"/>
        <end position="245"/>
    </location>
</feature>
<feature type="transmembrane region" description="Helical" evidence="6">
    <location>
        <begin position="446"/>
        <end position="465"/>
    </location>
</feature>
<feature type="transmembrane region" description="Helical" evidence="6">
    <location>
        <begin position="553"/>
        <end position="576"/>
    </location>
</feature>
<feature type="transmembrane region" description="Helical" evidence="6">
    <location>
        <begin position="477"/>
        <end position="499"/>
    </location>
</feature>
<feature type="transmembrane region" description="Helical" evidence="6">
    <location>
        <begin position="390"/>
        <end position="412"/>
    </location>
</feature>
<evidence type="ECO:0000256" key="6">
    <source>
        <dbReference type="SAM" id="Phobius"/>
    </source>
</evidence>
<dbReference type="Pfam" id="PF03547">
    <property type="entry name" value="Mem_trans"/>
    <property type="match status" value="1"/>
</dbReference>
<dbReference type="STRING" id="1296121.A0A1A6ABG7"/>
<feature type="transmembrane region" description="Helical" evidence="6">
    <location>
        <begin position="167"/>
        <end position="186"/>
    </location>
</feature>
<evidence type="ECO:0000256" key="4">
    <source>
        <dbReference type="ARBA" id="ARBA00023136"/>
    </source>
</evidence>
<dbReference type="GO" id="GO:0055085">
    <property type="term" value="P:transmembrane transport"/>
    <property type="evidence" value="ECO:0007669"/>
    <property type="project" value="InterPro"/>
</dbReference>
<dbReference type="VEuPathDB" id="FungiDB:I303_01604"/>
<proteinExistence type="predicted"/>
<dbReference type="AlphaFoldDB" id="A0A1A6ABG7"/>
<dbReference type="OrthoDB" id="435607at2759"/>
<keyword evidence="2 6" id="KW-0812">Transmembrane</keyword>
<accession>A0A1A6ABG7</accession>
<evidence type="ECO:0000256" key="2">
    <source>
        <dbReference type="ARBA" id="ARBA00022692"/>
    </source>
</evidence>
<evidence type="ECO:0000256" key="1">
    <source>
        <dbReference type="ARBA" id="ARBA00004141"/>
    </source>
</evidence>
<evidence type="ECO:0000256" key="3">
    <source>
        <dbReference type="ARBA" id="ARBA00022989"/>
    </source>
</evidence>
<organism evidence="7">
    <name type="scientific">Kwoniella dejecticola CBS 10117</name>
    <dbReference type="NCBI Taxonomy" id="1296121"/>
    <lineage>
        <taxon>Eukaryota</taxon>
        <taxon>Fungi</taxon>
        <taxon>Dikarya</taxon>
        <taxon>Basidiomycota</taxon>
        <taxon>Agaricomycotina</taxon>
        <taxon>Tremellomycetes</taxon>
        <taxon>Tremellales</taxon>
        <taxon>Cryptococcaceae</taxon>
        <taxon>Kwoniella</taxon>
    </lineage>
</organism>
<dbReference type="PANTHER" id="PTHR31274:SF1">
    <property type="entry name" value="AGL149CP"/>
    <property type="match status" value="1"/>
</dbReference>
<feature type="transmembrane region" description="Helical" evidence="6">
    <location>
        <begin position="12"/>
        <end position="30"/>
    </location>
</feature>
<dbReference type="InterPro" id="IPR040254">
    <property type="entry name" value="Ecm3-like"/>
</dbReference>
<feature type="transmembrane region" description="Helical" evidence="6">
    <location>
        <begin position="129"/>
        <end position="147"/>
    </location>
</feature>